<feature type="region of interest" description="Disordered" evidence="2">
    <location>
        <begin position="1"/>
        <end position="45"/>
    </location>
</feature>
<evidence type="ECO:0000256" key="1">
    <source>
        <dbReference type="ARBA" id="ARBA00010490"/>
    </source>
</evidence>
<feature type="compositionally biased region" description="Low complexity" evidence="2">
    <location>
        <begin position="1"/>
        <end position="18"/>
    </location>
</feature>
<feature type="compositionally biased region" description="Basic and acidic residues" evidence="2">
    <location>
        <begin position="35"/>
        <end position="45"/>
    </location>
</feature>
<comment type="similarity">
    <text evidence="1">Belongs to the PDCD5 family.</text>
</comment>
<evidence type="ECO:0000313" key="4">
    <source>
        <dbReference type="Proteomes" id="UP000012073"/>
    </source>
</evidence>
<dbReference type="OrthoDB" id="10252486at2759"/>
<keyword evidence="4" id="KW-1185">Reference proteome</keyword>
<protein>
    <recommendedName>
        <fullName evidence="5">Programmed cell death protein 5</fullName>
    </recommendedName>
</protein>
<dbReference type="OMA" id="MQYEMQK"/>
<gene>
    <name evidence="3" type="ORF">CHC_T00005228001</name>
</gene>
<dbReference type="PANTHER" id="PTHR10840:SF0">
    <property type="entry name" value="PROGRAMMED CELL DEATH PROTEIN 5"/>
    <property type="match status" value="1"/>
</dbReference>
<dbReference type="PIRSF" id="PIRSF015730">
    <property type="entry name" value="TFAR19"/>
    <property type="match status" value="1"/>
</dbReference>
<evidence type="ECO:0000313" key="3">
    <source>
        <dbReference type="EMBL" id="CDF37046.1"/>
    </source>
</evidence>
<dbReference type="Gramene" id="CDF37046">
    <property type="protein sequence ID" value="CDF37046"/>
    <property type="gene ID" value="CHC_T00005228001"/>
</dbReference>
<evidence type="ECO:0000256" key="2">
    <source>
        <dbReference type="SAM" id="MobiDB-lite"/>
    </source>
</evidence>
<dbReference type="Proteomes" id="UP000012073">
    <property type="component" value="Unassembled WGS sequence"/>
</dbReference>
<dbReference type="RefSeq" id="XP_005716865.1">
    <property type="nucleotide sequence ID" value="XM_005716808.1"/>
</dbReference>
<feature type="region of interest" description="Disordered" evidence="2">
    <location>
        <begin position="109"/>
        <end position="137"/>
    </location>
</feature>
<reference evidence="4" key="1">
    <citation type="journal article" date="2013" name="Proc. Natl. Acad. Sci. U.S.A.">
        <title>Genome structure and metabolic features in the red seaweed Chondrus crispus shed light on evolution of the Archaeplastida.</title>
        <authorList>
            <person name="Collen J."/>
            <person name="Porcel B."/>
            <person name="Carre W."/>
            <person name="Ball S.G."/>
            <person name="Chaparro C."/>
            <person name="Tonon T."/>
            <person name="Barbeyron T."/>
            <person name="Michel G."/>
            <person name="Noel B."/>
            <person name="Valentin K."/>
            <person name="Elias M."/>
            <person name="Artiguenave F."/>
            <person name="Arun A."/>
            <person name="Aury J.M."/>
            <person name="Barbosa-Neto J.F."/>
            <person name="Bothwell J.H."/>
            <person name="Bouget F.Y."/>
            <person name="Brillet L."/>
            <person name="Cabello-Hurtado F."/>
            <person name="Capella-Gutierrez S."/>
            <person name="Charrier B."/>
            <person name="Cladiere L."/>
            <person name="Cock J.M."/>
            <person name="Coelho S.M."/>
            <person name="Colleoni C."/>
            <person name="Czjzek M."/>
            <person name="Da Silva C."/>
            <person name="Delage L."/>
            <person name="Denoeud F."/>
            <person name="Deschamps P."/>
            <person name="Dittami S.M."/>
            <person name="Gabaldon T."/>
            <person name="Gachon C.M."/>
            <person name="Groisillier A."/>
            <person name="Herve C."/>
            <person name="Jabbari K."/>
            <person name="Katinka M."/>
            <person name="Kloareg B."/>
            <person name="Kowalczyk N."/>
            <person name="Labadie K."/>
            <person name="Leblanc C."/>
            <person name="Lopez P.J."/>
            <person name="McLachlan D.H."/>
            <person name="Meslet-Cladiere L."/>
            <person name="Moustafa A."/>
            <person name="Nehr Z."/>
            <person name="Nyvall Collen P."/>
            <person name="Panaud O."/>
            <person name="Partensky F."/>
            <person name="Poulain J."/>
            <person name="Rensing S.A."/>
            <person name="Rousvoal S."/>
            <person name="Samson G."/>
            <person name="Symeonidi A."/>
            <person name="Weissenbach J."/>
            <person name="Zambounis A."/>
            <person name="Wincker P."/>
            <person name="Boyen C."/>
        </authorList>
    </citation>
    <scope>NUCLEOTIDE SEQUENCE [LARGE SCALE GENOMIC DNA]</scope>
    <source>
        <strain evidence="4">cv. Stackhouse</strain>
    </source>
</reference>
<dbReference type="EMBL" id="HG001812">
    <property type="protein sequence ID" value="CDF37046.1"/>
    <property type="molecule type" value="Genomic_DNA"/>
</dbReference>
<dbReference type="InterPro" id="IPR002836">
    <property type="entry name" value="PDCD5-like"/>
</dbReference>
<dbReference type="GO" id="GO:0005829">
    <property type="term" value="C:cytosol"/>
    <property type="evidence" value="ECO:0007669"/>
    <property type="project" value="TreeGrafter"/>
</dbReference>
<evidence type="ECO:0008006" key="5">
    <source>
        <dbReference type="Google" id="ProtNLM"/>
    </source>
</evidence>
<dbReference type="InterPro" id="IPR036883">
    <property type="entry name" value="PDCD5-like_sf"/>
</dbReference>
<dbReference type="STRING" id="2769.R7QHW4"/>
<name>R7QHW4_CHOCR</name>
<dbReference type="Gene3D" id="1.10.8.140">
    <property type="entry name" value="PDCD5-like"/>
    <property type="match status" value="1"/>
</dbReference>
<proteinExistence type="inferred from homology"/>
<dbReference type="PANTHER" id="PTHR10840">
    <property type="entry name" value="PROGRAMMED CELL DEATH PROTEIN 5"/>
    <property type="match status" value="1"/>
</dbReference>
<organism evidence="3 4">
    <name type="scientific">Chondrus crispus</name>
    <name type="common">Carrageen Irish moss</name>
    <name type="synonym">Polymorpha crispa</name>
    <dbReference type="NCBI Taxonomy" id="2769"/>
    <lineage>
        <taxon>Eukaryota</taxon>
        <taxon>Rhodophyta</taxon>
        <taxon>Florideophyceae</taxon>
        <taxon>Rhodymeniophycidae</taxon>
        <taxon>Gigartinales</taxon>
        <taxon>Gigartinaceae</taxon>
        <taxon>Chondrus</taxon>
    </lineage>
</organism>
<dbReference type="KEGG" id="ccp:CHC_T00005228001"/>
<dbReference type="GeneID" id="17324578"/>
<feature type="compositionally biased region" description="Acidic residues" evidence="2">
    <location>
        <begin position="127"/>
        <end position="137"/>
    </location>
</feature>
<sequence length="137" mass="15820">MADDPALAQWRAQRMAQMQGGGMPGQSGPSAEQVEQQRKKQEVMQEQRRIMLKQILSNEAREKLSNIRLVKPERAEQVENYILSAAQSGQLPGKISEEQFKDLLRNVTEKEQSKNKVTIMRRRPLYDDDDDDDDDDF</sequence>
<dbReference type="GO" id="GO:0003677">
    <property type="term" value="F:DNA binding"/>
    <property type="evidence" value="ECO:0007669"/>
    <property type="project" value="InterPro"/>
</dbReference>
<dbReference type="Pfam" id="PF01984">
    <property type="entry name" value="dsDNA_bind"/>
    <property type="match status" value="1"/>
</dbReference>
<accession>R7QHW4</accession>
<dbReference type="SUPFAM" id="SSF46950">
    <property type="entry name" value="Double-stranded DNA-binding domain"/>
    <property type="match status" value="1"/>
</dbReference>
<dbReference type="PhylomeDB" id="R7QHW4"/>
<dbReference type="AlphaFoldDB" id="R7QHW4"/>